<evidence type="ECO:0000256" key="1">
    <source>
        <dbReference type="SAM" id="MobiDB-lite"/>
    </source>
</evidence>
<sequence>MQGRSGPEPESWDAAALGGRLVPARSVCALPAEHREVLFPDRMFPSMRGRPLLSASAIVSVLALRRSQGLADGEAVQTVRGDLGWRACGLPIDCAGRHGAVIRPGLLGRDTETVVVHGSEVHPDTARDDGESRVLLERTGHATIVGPAPPCPPTSGGVILDNVTVLTVEPPGSADGRRFRRPGRRPDGMMSRAALRWRHRERLVAARSPRRPRPVPPAHCRPHPAVHRPRPGLDHLGCPDWLFPAPRIPP</sequence>
<evidence type="ECO:0000313" key="2">
    <source>
        <dbReference type="EMBL" id="GIG88034.1"/>
    </source>
</evidence>
<feature type="region of interest" description="Disordered" evidence="1">
    <location>
        <begin position="169"/>
        <end position="188"/>
    </location>
</feature>
<comment type="caution">
    <text evidence="2">The sequence shown here is derived from an EMBL/GenBank/DDBJ whole genome shotgun (WGS) entry which is preliminary data.</text>
</comment>
<dbReference type="EMBL" id="BONW01000013">
    <property type="protein sequence ID" value="GIG88034.1"/>
    <property type="molecule type" value="Genomic_DNA"/>
</dbReference>
<proteinExistence type="predicted"/>
<gene>
    <name evidence="2" type="ORF">Pen02_29700</name>
</gene>
<dbReference type="Proteomes" id="UP000646749">
    <property type="component" value="Unassembled WGS sequence"/>
</dbReference>
<protein>
    <submittedName>
        <fullName evidence="2">Uncharacterized protein</fullName>
    </submittedName>
</protein>
<reference evidence="2 3" key="1">
    <citation type="submission" date="2021-01" db="EMBL/GenBank/DDBJ databases">
        <title>Whole genome shotgun sequence of Plantactinospora endophytica NBRC 110450.</title>
        <authorList>
            <person name="Komaki H."/>
            <person name="Tamura T."/>
        </authorList>
    </citation>
    <scope>NUCLEOTIDE SEQUENCE [LARGE SCALE GENOMIC DNA]</scope>
    <source>
        <strain evidence="2 3">NBRC 110450</strain>
    </source>
</reference>
<keyword evidence="3" id="KW-1185">Reference proteome</keyword>
<organism evidence="2 3">
    <name type="scientific">Plantactinospora endophytica</name>
    <dbReference type="NCBI Taxonomy" id="673535"/>
    <lineage>
        <taxon>Bacteria</taxon>
        <taxon>Bacillati</taxon>
        <taxon>Actinomycetota</taxon>
        <taxon>Actinomycetes</taxon>
        <taxon>Micromonosporales</taxon>
        <taxon>Micromonosporaceae</taxon>
        <taxon>Plantactinospora</taxon>
    </lineage>
</organism>
<evidence type="ECO:0000313" key="3">
    <source>
        <dbReference type="Proteomes" id="UP000646749"/>
    </source>
</evidence>
<feature type="region of interest" description="Disordered" evidence="1">
    <location>
        <begin position="205"/>
        <end position="224"/>
    </location>
</feature>
<name>A0ABQ4DZY6_9ACTN</name>
<accession>A0ABQ4DZY6</accession>